<evidence type="ECO:0000313" key="1">
    <source>
        <dbReference type="EMBL" id="EEA91091.1"/>
    </source>
</evidence>
<name>B6G9G0_9ACTN</name>
<reference evidence="1 2" key="1">
    <citation type="submission" date="2008-10" db="EMBL/GenBank/DDBJ databases">
        <title>Draft genome sequence of Collinsella stercoris (DSM 13279).</title>
        <authorList>
            <person name="Sudarsanam P."/>
            <person name="Ley R."/>
            <person name="Guruge J."/>
            <person name="Turnbaugh P.J."/>
            <person name="Mahowald M."/>
            <person name="Liep D."/>
            <person name="Gordon J."/>
        </authorList>
    </citation>
    <scope>NUCLEOTIDE SEQUENCE [LARGE SCALE GENOMIC DNA]</scope>
    <source>
        <strain evidence="1 2">DSM 13279</strain>
    </source>
</reference>
<keyword evidence="2" id="KW-1185">Reference proteome</keyword>
<comment type="caution">
    <text evidence="1">The sequence shown here is derived from an EMBL/GenBank/DDBJ whole genome shotgun (WGS) entry which is preliminary data.</text>
</comment>
<evidence type="ECO:0000313" key="2">
    <source>
        <dbReference type="Proteomes" id="UP000003560"/>
    </source>
</evidence>
<reference evidence="1 2" key="2">
    <citation type="submission" date="2008-10" db="EMBL/GenBank/DDBJ databases">
        <authorList>
            <person name="Fulton L."/>
            <person name="Clifton S."/>
            <person name="Fulton B."/>
            <person name="Xu J."/>
            <person name="Minx P."/>
            <person name="Pepin K.H."/>
            <person name="Johnson M."/>
            <person name="Thiruvilangam P."/>
            <person name="Bhonagiri V."/>
            <person name="Nash W.E."/>
            <person name="Mardis E.R."/>
            <person name="Wilson R.K."/>
        </authorList>
    </citation>
    <scope>NUCLEOTIDE SEQUENCE [LARGE SCALE GENOMIC DNA]</scope>
    <source>
        <strain evidence="1 2">DSM 13279</strain>
    </source>
</reference>
<accession>B6G9G0</accession>
<protein>
    <submittedName>
        <fullName evidence="1">Uncharacterized protein</fullName>
    </submittedName>
</protein>
<dbReference type="Proteomes" id="UP000003560">
    <property type="component" value="Unassembled WGS sequence"/>
</dbReference>
<organism evidence="1 2">
    <name type="scientific">Collinsella stercoris DSM 13279</name>
    <dbReference type="NCBI Taxonomy" id="445975"/>
    <lineage>
        <taxon>Bacteria</taxon>
        <taxon>Bacillati</taxon>
        <taxon>Actinomycetota</taxon>
        <taxon>Coriobacteriia</taxon>
        <taxon>Coriobacteriales</taxon>
        <taxon>Coriobacteriaceae</taxon>
        <taxon>Collinsella</taxon>
    </lineage>
</organism>
<sequence>MGAVARRAGANGAPVRLCLPRCMQVNGAGRGGCGVITRPHDVVAAKVDGAADCVL</sequence>
<proteinExistence type="predicted"/>
<dbReference type="EMBL" id="ABXJ01000038">
    <property type="protein sequence ID" value="EEA91091.1"/>
    <property type="molecule type" value="Genomic_DNA"/>
</dbReference>
<gene>
    <name evidence="1" type="ORF">COLSTE_00701</name>
</gene>
<dbReference type="AlphaFoldDB" id="B6G9G0"/>
<dbReference type="STRING" id="445975.COLSTE_00701"/>
<dbReference type="HOGENOM" id="CLU_3024292_0_0_11"/>